<evidence type="ECO:0000256" key="2">
    <source>
        <dbReference type="SAM" id="Phobius"/>
    </source>
</evidence>
<feature type="compositionally biased region" description="Low complexity" evidence="1">
    <location>
        <begin position="427"/>
        <end position="451"/>
    </location>
</feature>
<evidence type="ECO:0000313" key="3">
    <source>
        <dbReference type="EMBL" id="NLF52934.1"/>
    </source>
</evidence>
<dbReference type="PANTHER" id="PTHR38043">
    <property type="entry name" value="PROTEIN HEMX"/>
    <property type="match status" value="1"/>
</dbReference>
<sequence length="504" mass="52355">MNKDTPALTQPPASSRPAAEANESAPTDAGAAPPPHGAGTQEQASPGARSGIANWALLLAVLGLAGAGWSGWQVATMRAQATELRSELAARLDEGSAIALEARGVSRQQHETLNALEGKVAVLGAKVEATEGQAEALEELYRVFSQSREQGVVAEAEQAMAIAAQQLQLAGNVETALVALQTADARLASQDRGQLTPLRRALARDIENLKLQKVVDVPGIALRLEQLLAGSDALPLAFERELEARAQARAEQEQAPAEESYVDAAMRLSGALARDVWSEITGLLRVERLDNEPVLLAPEQNFYLRESLKVRLLTARLALLARDGRTYGADLAQAQEMIEKFFDGGDARVRAALDELVALKKLDVAPEMPTLTESFAALRLLQSRNGDNGAGAAAPEEAPAAETSTRSADEPAATGSEPVAPEEEAIEAVPQPGEEVAPGPAESAAGEGDAAAPEEADTGADAPAAQDPAAAGPDSTPEPAAQPSTPAEPVTDSEPEAADAAAAR</sequence>
<feature type="transmembrane region" description="Helical" evidence="2">
    <location>
        <begin position="52"/>
        <end position="72"/>
    </location>
</feature>
<keyword evidence="2" id="KW-1133">Transmembrane helix</keyword>
<gene>
    <name evidence="3" type="ORF">GX576_00755</name>
</gene>
<protein>
    <recommendedName>
        <fullName evidence="5">Heme biosynthesis operon protein HemX</fullName>
    </recommendedName>
</protein>
<dbReference type="PANTHER" id="PTHR38043:SF1">
    <property type="entry name" value="PROTEIN HEMX"/>
    <property type="match status" value="1"/>
</dbReference>
<feature type="region of interest" description="Disordered" evidence="1">
    <location>
        <begin position="1"/>
        <end position="47"/>
    </location>
</feature>
<name>A0A7X7R6Y2_9RHOO</name>
<organism evidence="3 4">
    <name type="scientific">Thauera phenolivorans</name>
    <dbReference type="NCBI Taxonomy" id="1792543"/>
    <lineage>
        <taxon>Bacteria</taxon>
        <taxon>Pseudomonadati</taxon>
        <taxon>Pseudomonadota</taxon>
        <taxon>Betaproteobacteria</taxon>
        <taxon>Rhodocyclales</taxon>
        <taxon>Zoogloeaceae</taxon>
        <taxon>Thauera</taxon>
    </lineage>
</organism>
<keyword evidence="2" id="KW-0812">Transmembrane</keyword>
<dbReference type="InterPro" id="IPR007470">
    <property type="entry name" value="HemX"/>
</dbReference>
<dbReference type="Pfam" id="PF04375">
    <property type="entry name" value="HemX"/>
    <property type="match status" value="1"/>
</dbReference>
<feature type="compositionally biased region" description="Low complexity" evidence="1">
    <location>
        <begin position="390"/>
        <end position="402"/>
    </location>
</feature>
<evidence type="ECO:0008006" key="5">
    <source>
        <dbReference type="Google" id="ProtNLM"/>
    </source>
</evidence>
<accession>A0A7X7R6Y2</accession>
<feature type="compositionally biased region" description="Low complexity" evidence="1">
    <location>
        <begin position="459"/>
        <end position="474"/>
    </location>
</feature>
<keyword evidence="2" id="KW-0472">Membrane</keyword>
<dbReference type="AlphaFoldDB" id="A0A7X7R6Y2"/>
<dbReference type="EMBL" id="JAAYYV010000019">
    <property type="protein sequence ID" value="NLF52934.1"/>
    <property type="molecule type" value="Genomic_DNA"/>
</dbReference>
<feature type="region of interest" description="Disordered" evidence="1">
    <location>
        <begin position="387"/>
        <end position="504"/>
    </location>
</feature>
<evidence type="ECO:0000313" key="4">
    <source>
        <dbReference type="Proteomes" id="UP000536534"/>
    </source>
</evidence>
<dbReference type="Proteomes" id="UP000536534">
    <property type="component" value="Unassembled WGS sequence"/>
</dbReference>
<comment type="caution">
    <text evidence="3">The sequence shown here is derived from an EMBL/GenBank/DDBJ whole genome shotgun (WGS) entry which is preliminary data.</text>
</comment>
<evidence type="ECO:0000256" key="1">
    <source>
        <dbReference type="SAM" id="MobiDB-lite"/>
    </source>
</evidence>
<reference evidence="3 4" key="1">
    <citation type="journal article" date="2020" name="Biotechnol. Biofuels">
        <title>New insights from the biogas microbiome by comprehensive genome-resolved metagenomics of nearly 1600 species originating from multiple anaerobic digesters.</title>
        <authorList>
            <person name="Campanaro S."/>
            <person name="Treu L."/>
            <person name="Rodriguez-R L.M."/>
            <person name="Kovalovszki A."/>
            <person name="Ziels R.M."/>
            <person name="Maus I."/>
            <person name="Zhu X."/>
            <person name="Kougias P.G."/>
            <person name="Basile A."/>
            <person name="Luo G."/>
            <person name="Schluter A."/>
            <person name="Konstantinidis K.T."/>
            <person name="Angelidaki I."/>
        </authorList>
    </citation>
    <scope>NUCLEOTIDE SEQUENCE [LARGE SCALE GENOMIC DNA]</scope>
    <source>
        <strain evidence="3">AS06rmzACSIP_256</strain>
    </source>
</reference>
<proteinExistence type="predicted"/>